<dbReference type="PaxDb" id="880073-Calab_3459"/>
<comment type="activity regulation">
    <text evidence="18">Feedback inhibited by histidine.</text>
</comment>
<reference evidence="21 24" key="2">
    <citation type="submission" date="2016-11" db="EMBL/GenBank/DDBJ databases">
        <title>Genomic analysis of Caldithrix abyssi and proposal of a novel bacterial phylum Caldithrichaeota.</title>
        <authorList>
            <person name="Kublanov I."/>
            <person name="Sigalova O."/>
            <person name="Gavrilov S."/>
            <person name="Lebedinsky A."/>
            <person name="Ivanova N."/>
            <person name="Daum C."/>
            <person name="Reddy T."/>
            <person name="Klenk H.P."/>
            <person name="Goker M."/>
            <person name="Reva O."/>
            <person name="Miroshnichenko M."/>
            <person name="Kyprides N."/>
            <person name="Woyke T."/>
            <person name="Gelfand M."/>
        </authorList>
    </citation>
    <scope>NUCLEOTIDE SEQUENCE [LARGE SCALE GENOMIC DNA]</scope>
    <source>
        <strain evidence="21 24">LF13</strain>
    </source>
</reference>
<evidence type="ECO:0000256" key="2">
    <source>
        <dbReference type="ARBA" id="ARBA00001946"/>
    </source>
</evidence>
<dbReference type="SUPFAM" id="SSF54913">
    <property type="entry name" value="GlnB-like"/>
    <property type="match status" value="1"/>
</dbReference>
<dbReference type="GO" id="GO:0003879">
    <property type="term" value="F:ATP phosphoribosyltransferase activity"/>
    <property type="evidence" value="ECO:0007669"/>
    <property type="project" value="UniProtKB-UniRule"/>
</dbReference>
<keyword evidence="11 18" id="KW-0808">Transferase</keyword>
<dbReference type="STRING" id="880073.Cabys_2382"/>
<dbReference type="InterPro" id="IPR020621">
    <property type="entry name" value="ATP-PRT_HisG_long"/>
</dbReference>
<evidence type="ECO:0000256" key="11">
    <source>
        <dbReference type="ARBA" id="ARBA00022679"/>
    </source>
</evidence>
<comment type="similarity">
    <text evidence="5 18">Belongs to the ATP phosphoribosyltransferase family. Long subfamily.</text>
</comment>
<evidence type="ECO:0000256" key="14">
    <source>
        <dbReference type="ARBA" id="ARBA00022840"/>
    </source>
</evidence>
<keyword evidence="12 18" id="KW-0479">Metal-binding</keyword>
<evidence type="ECO:0000256" key="3">
    <source>
        <dbReference type="ARBA" id="ARBA00004496"/>
    </source>
</evidence>
<keyword evidence="16 18" id="KW-0368">Histidine biosynthesis</keyword>
<dbReference type="InterPro" id="IPR013115">
    <property type="entry name" value="HisG_C"/>
</dbReference>
<proteinExistence type="inferred from homology"/>
<keyword evidence="13 18" id="KW-0547">Nucleotide-binding</keyword>
<dbReference type="AlphaFoldDB" id="H1XWT2"/>
<dbReference type="Pfam" id="PF01634">
    <property type="entry name" value="HisG"/>
    <property type="match status" value="1"/>
</dbReference>
<evidence type="ECO:0000256" key="17">
    <source>
        <dbReference type="ARBA" id="ARBA00024861"/>
    </source>
</evidence>
<keyword evidence="14 18" id="KW-0067">ATP-binding</keyword>
<accession>H1XWT2</accession>
<evidence type="ECO:0000256" key="10">
    <source>
        <dbReference type="ARBA" id="ARBA00022676"/>
    </source>
</evidence>
<gene>
    <name evidence="18 21" type="primary">hisG</name>
    <name evidence="21" type="ORF">Cabys_2382</name>
    <name evidence="22" type="ORF">Calab_3459</name>
</gene>
<dbReference type="GO" id="GO:0000105">
    <property type="term" value="P:L-histidine biosynthetic process"/>
    <property type="evidence" value="ECO:0007669"/>
    <property type="project" value="UniProtKB-UniRule"/>
</dbReference>
<dbReference type="InterPro" id="IPR001348">
    <property type="entry name" value="ATP_PRibTrfase_HisG"/>
</dbReference>
<comment type="pathway">
    <text evidence="4 18">Amino-acid biosynthesis; L-histidine biosynthesis; L-histidine from 5-phospho-alpha-D-ribose 1-diphosphate: step 1/9.</text>
</comment>
<keyword evidence="23" id="KW-1185">Reference proteome</keyword>
<organism evidence="22 23">
    <name type="scientific">Caldithrix abyssi DSM 13497</name>
    <dbReference type="NCBI Taxonomy" id="880073"/>
    <lineage>
        <taxon>Bacteria</taxon>
        <taxon>Pseudomonadati</taxon>
        <taxon>Calditrichota</taxon>
        <taxon>Calditrichia</taxon>
        <taxon>Calditrichales</taxon>
        <taxon>Calditrichaceae</taxon>
        <taxon>Caldithrix</taxon>
    </lineage>
</organism>
<keyword evidence="15 18" id="KW-0460">Magnesium</keyword>
<comment type="cofactor">
    <cofactor evidence="2 18">
        <name>Mg(2+)</name>
        <dbReference type="ChEBI" id="CHEBI:18420"/>
    </cofactor>
</comment>
<dbReference type="PROSITE" id="PS01316">
    <property type="entry name" value="ATP_P_PHORIBOSYLTR"/>
    <property type="match status" value="1"/>
</dbReference>
<keyword evidence="9 18" id="KW-0028">Amino-acid biosynthesis</keyword>
<evidence type="ECO:0000256" key="6">
    <source>
        <dbReference type="ARBA" id="ARBA00011946"/>
    </source>
</evidence>
<dbReference type="Proteomes" id="UP000183868">
    <property type="component" value="Chromosome"/>
</dbReference>
<evidence type="ECO:0000313" key="21">
    <source>
        <dbReference type="EMBL" id="APF19131.1"/>
    </source>
</evidence>
<evidence type="ECO:0000256" key="5">
    <source>
        <dbReference type="ARBA" id="ARBA00007955"/>
    </source>
</evidence>
<evidence type="ECO:0000256" key="9">
    <source>
        <dbReference type="ARBA" id="ARBA00022605"/>
    </source>
</evidence>
<feature type="domain" description="Histidine biosynthesis HisG C-terminal" evidence="20">
    <location>
        <begin position="209"/>
        <end position="281"/>
    </location>
</feature>
<evidence type="ECO:0000313" key="24">
    <source>
        <dbReference type="Proteomes" id="UP000183868"/>
    </source>
</evidence>
<comment type="catalytic activity">
    <reaction evidence="1 18">
        <text>1-(5-phospho-beta-D-ribosyl)-ATP + diphosphate = 5-phospho-alpha-D-ribose 1-diphosphate + ATP</text>
        <dbReference type="Rhea" id="RHEA:18473"/>
        <dbReference type="ChEBI" id="CHEBI:30616"/>
        <dbReference type="ChEBI" id="CHEBI:33019"/>
        <dbReference type="ChEBI" id="CHEBI:58017"/>
        <dbReference type="ChEBI" id="CHEBI:73183"/>
        <dbReference type="EC" id="2.4.2.17"/>
    </reaction>
</comment>
<evidence type="ECO:0000256" key="13">
    <source>
        <dbReference type="ARBA" id="ARBA00022741"/>
    </source>
</evidence>
<dbReference type="NCBIfam" id="TIGR03455">
    <property type="entry name" value="HisG_C-term"/>
    <property type="match status" value="1"/>
</dbReference>
<reference evidence="22 23" key="1">
    <citation type="submission" date="2011-09" db="EMBL/GenBank/DDBJ databases">
        <title>The permanent draft genome of Caldithrix abyssi DSM 13497.</title>
        <authorList>
            <consortium name="US DOE Joint Genome Institute (JGI-PGF)"/>
            <person name="Lucas S."/>
            <person name="Han J."/>
            <person name="Lapidus A."/>
            <person name="Bruce D."/>
            <person name="Goodwin L."/>
            <person name="Pitluck S."/>
            <person name="Peters L."/>
            <person name="Kyrpides N."/>
            <person name="Mavromatis K."/>
            <person name="Ivanova N."/>
            <person name="Mikhailova N."/>
            <person name="Chertkov O."/>
            <person name="Detter J.C."/>
            <person name="Tapia R."/>
            <person name="Han C."/>
            <person name="Land M."/>
            <person name="Hauser L."/>
            <person name="Markowitz V."/>
            <person name="Cheng J.-F."/>
            <person name="Hugenholtz P."/>
            <person name="Woyke T."/>
            <person name="Wu D."/>
            <person name="Spring S."/>
            <person name="Brambilla E."/>
            <person name="Klenk H.-P."/>
            <person name="Eisen J.A."/>
        </authorList>
    </citation>
    <scope>NUCLEOTIDE SEQUENCE [LARGE SCALE GENOMIC DNA]</scope>
    <source>
        <strain evidence="22 23">DSM 13497</strain>
    </source>
</reference>
<name>H1XWT2_CALAY</name>
<dbReference type="GO" id="GO:0005524">
    <property type="term" value="F:ATP binding"/>
    <property type="evidence" value="ECO:0007669"/>
    <property type="project" value="UniProtKB-KW"/>
</dbReference>
<dbReference type="EMBL" id="CP018099">
    <property type="protein sequence ID" value="APF19131.1"/>
    <property type="molecule type" value="Genomic_DNA"/>
</dbReference>
<dbReference type="FunFam" id="3.40.190.10:FF:000008">
    <property type="entry name" value="ATP phosphoribosyltransferase"/>
    <property type="match status" value="1"/>
</dbReference>
<protein>
    <recommendedName>
        <fullName evidence="7 18">ATP phosphoribosyltransferase</fullName>
        <shortName evidence="18">ATP-PRT</shortName>
        <shortName evidence="18">ATP-PRTase</shortName>
        <ecNumber evidence="6 18">2.4.2.17</ecNumber>
    </recommendedName>
</protein>
<comment type="subcellular location">
    <subcellularLocation>
        <location evidence="3 18">Cytoplasm</location>
    </subcellularLocation>
</comment>
<dbReference type="Pfam" id="PF08029">
    <property type="entry name" value="HisG_C"/>
    <property type="match status" value="1"/>
</dbReference>
<comment type="function">
    <text evidence="17 18">Catalyzes the condensation of ATP and 5-phosphoribose 1-diphosphate to form N'-(5'-phosphoribosyl)-ATP (PR-ATP). Has a crucial role in the pathway because the rate of histidine biosynthesis seems to be controlled primarily by regulation of HisG enzymatic activity.</text>
</comment>
<keyword evidence="10 18" id="KW-0328">Glycosyltransferase</keyword>
<dbReference type="FunFam" id="3.30.70.120:FF:000002">
    <property type="entry name" value="ATP phosphoribosyltransferase"/>
    <property type="match status" value="1"/>
</dbReference>
<dbReference type="InterPro" id="IPR011322">
    <property type="entry name" value="N-reg_PII-like_a/b"/>
</dbReference>
<evidence type="ECO:0000256" key="1">
    <source>
        <dbReference type="ARBA" id="ARBA00000915"/>
    </source>
</evidence>
<dbReference type="InterPro" id="IPR018198">
    <property type="entry name" value="ATP_PRibTrfase_CS"/>
</dbReference>
<dbReference type="Proteomes" id="UP000004671">
    <property type="component" value="Chromosome"/>
</dbReference>
<evidence type="ECO:0000256" key="8">
    <source>
        <dbReference type="ARBA" id="ARBA00022490"/>
    </source>
</evidence>
<dbReference type="NCBIfam" id="TIGR00070">
    <property type="entry name" value="hisG"/>
    <property type="match status" value="1"/>
</dbReference>
<evidence type="ECO:0000256" key="12">
    <source>
        <dbReference type="ARBA" id="ARBA00022723"/>
    </source>
</evidence>
<dbReference type="HOGENOM" id="CLU_038115_1_0_0"/>
<dbReference type="RefSeq" id="WP_006930523.1">
    <property type="nucleotide sequence ID" value="NZ_CM001402.1"/>
</dbReference>
<keyword evidence="8 18" id="KW-0963">Cytoplasm</keyword>
<evidence type="ECO:0000259" key="20">
    <source>
        <dbReference type="Pfam" id="PF08029"/>
    </source>
</evidence>
<dbReference type="FunCoup" id="H1XWT2">
    <property type="interactions" value="466"/>
</dbReference>
<evidence type="ECO:0000256" key="15">
    <source>
        <dbReference type="ARBA" id="ARBA00022842"/>
    </source>
</evidence>
<dbReference type="GO" id="GO:0005737">
    <property type="term" value="C:cytoplasm"/>
    <property type="evidence" value="ECO:0007669"/>
    <property type="project" value="UniProtKB-SubCell"/>
</dbReference>
<evidence type="ECO:0000256" key="4">
    <source>
        <dbReference type="ARBA" id="ARBA00004667"/>
    </source>
</evidence>
<dbReference type="PANTHER" id="PTHR21403">
    <property type="entry name" value="ATP PHOSPHORIBOSYLTRANSFERASE ATP-PRTASE"/>
    <property type="match status" value="1"/>
</dbReference>
<dbReference type="Gene3D" id="3.40.190.10">
    <property type="entry name" value="Periplasmic binding protein-like II"/>
    <property type="match status" value="2"/>
</dbReference>
<evidence type="ECO:0000313" key="22">
    <source>
        <dbReference type="EMBL" id="EHO43058.1"/>
    </source>
</evidence>
<dbReference type="InterPro" id="IPR015867">
    <property type="entry name" value="N-reg_PII/ATP_PRibTrfase_C"/>
</dbReference>
<sequence length="284" mass="31307">MLTLAVQKSGRLSEKTLRLLEECGIQIGNGGKGKLKAVSSTFPLEILYLRDDDIPECVADGIAHVGIVGANVVFEKDREVEIVEGLGFARCRMSIAVPKEMDYKGLADLNGLKIATSFPRILSKYLQENHVQAEIHEINGSVEIAPSIGLADVIFDIVSTGSTLLSNSLKEVETVLHSEAVLIAHPGMDAEKRALLEQLIFRIKAVLKAKDYKYILLNVPNEKIETICQILPGMKSPTVMPLAKEGWSSLHSVIREKEFWEIIERLKQNGAQGILVIPIEKMIV</sequence>
<dbReference type="GO" id="GO:0000287">
    <property type="term" value="F:magnesium ion binding"/>
    <property type="evidence" value="ECO:0007669"/>
    <property type="project" value="UniProtKB-UniRule"/>
</dbReference>
<dbReference type="OrthoDB" id="9801867at2"/>
<dbReference type="PANTHER" id="PTHR21403:SF8">
    <property type="entry name" value="ATP PHOSPHORIBOSYLTRANSFERASE"/>
    <property type="match status" value="1"/>
</dbReference>
<evidence type="ECO:0000256" key="7">
    <source>
        <dbReference type="ARBA" id="ARBA00020998"/>
    </source>
</evidence>
<evidence type="ECO:0000256" key="16">
    <source>
        <dbReference type="ARBA" id="ARBA00023102"/>
    </source>
</evidence>
<evidence type="ECO:0000259" key="19">
    <source>
        <dbReference type="Pfam" id="PF01634"/>
    </source>
</evidence>
<dbReference type="KEGG" id="caby:Cabys_2382"/>
<dbReference type="EC" id="2.4.2.17" evidence="6 18"/>
<dbReference type="EMBL" id="CM001402">
    <property type="protein sequence ID" value="EHO43058.1"/>
    <property type="molecule type" value="Genomic_DNA"/>
</dbReference>
<dbReference type="SUPFAM" id="SSF53850">
    <property type="entry name" value="Periplasmic binding protein-like II"/>
    <property type="match status" value="1"/>
</dbReference>
<dbReference type="Gene3D" id="3.30.70.120">
    <property type="match status" value="1"/>
</dbReference>
<evidence type="ECO:0000256" key="18">
    <source>
        <dbReference type="HAMAP-Rule" id="MF_00079"/>
    </source>
</evidence>
<dbReference type="InterPro" id="IPR013820">
    <property type="entry name" value="ATP_PRibTrfase_cat"/>
</dbReference>
<evidence type="ECO:0000313" key="23">
    <source>
        <dbReference type="Proteomes" id="UP000004671"/>
    </source>
</evidence>
<feature type="domain" description="ATP phosphoribosyltransferase catalytic" evidence="19">
    <location>
        <begin position="50"/>
        <end position="204"/>
    </location>
</feature>
<dbReference type="HAMAP" id="MF_00079">
    <property type="entry name" value="HisG_Long"/>
    <property type="match status" value="1"/>
</dbReference>
<dbReference type="eggNOG" id="COG0040">
    <property type="taxonomic scope" value="Bacteria"/>
</dbReference>
<dbReference type="UniPathway" id="UPA00031">
    <property type="reaction ID" value="UER00006"/>
</dbReference>